<feature type="signal peptide" evidence="2">
    <location>
        <begin position="1"/>
        <end position="19"/>
    </location>
</feature>
<dbReference type="EMBL" id="JAJSOW010000104">
    <property type="protein sequence ID" value="KAI9170441.1"/>
    <property type="molecule type" value="Genomic_DNA"/>
</dbReference>
<evidence type="ECO:0000313" key="3">
    <source>
        <dbReference type="EMBL" id="KAI9170441.1"/>
    </source>
</evidence>
<comment type="caution">
    <text evidence="3">The sequence shown here is derived from an EMBL/GenBank/DDBJ whole genome shotgun (WGS) entry which is preliminary data.</text>
</comment>
<evidence type="ECO:0000256" key="1">
    <source>
        <dbReference type="SAM" id="MobiDB-lite"/>
    </source>
</evidence>
<protein>
    <submittedName>
        <fullName evidence="3">Uncharacterized protein</fullName>
    </submittedName>
</protein>
<evidence type="ECO:0000256" key="2">
    <source>
        <dbReference type="SAM" id="SignalP"/>
    </source>
</evidence>
<evidence type="ECO:0000313" key="4">
    <source>
        <dbReference type="Proteomes" id="UP001064489"/>
    </source>
</evidence>
<name>A0AAD5IP82_ACENE</name>
<dbReference type="Proteomes" id="UP001064489">
    <property type="component" value="Chromosome 7"/>
</dbReference>
<proteinExistence type="predicted"/>
<keyword evidence="4" id="KW-1185">Reference proteome</keyword>
<keyword evidence="2" id="KW-0732">Signal</keyword>
<sequence length="184" mass="20980">MITAFAMLCTLFRLQNILTRTIHLNKSIDLNDVNGSDIVRQVEGMGWHQFVTKPRESANLNIVRGFYASMIPNEFLEKKSVKVRDVDVFIRSQEINAYYETTPHDDLSKGIPKNNIFRLYDLELATALRREMDNRDVEIDTYEEMENMKNDGSPTMDEAAEGLSAEKSPAKGVVNDATNDQTLE</sequence>
<gene>
    <name evidence="3" type="ORF">LWI28_028066</name>
</gene>
<accession>A0AAD5IP82</accession>
<dbReference type="AlphaFoldDB" id="A0AAD5IP82"/>
<reference evidence="3" key="1">
    <citation type="journal article" date="2022" name="Plant J.">
        <title>Strategies of tolerance reflected in two North American maple genomes.</title>
        <authorList>
            <person name="McEvoy S.L."/>
            <person name="Sezen U.U."/>
            <person name="Trouern-Trend A."/>
            <person name="McMahon S.M."/>
            <person name="Schaberg P.G."/>
            <person name="Yang J."/>
            <person name="Wegrzyn J.L."/>
            <person name="Swenson N.G."/>
        </authorList>
    </citation>
    <scope>NUCLEOTIDE SEQUENCE</scope>
    <source>
        <strain evidence="3">91603</strain>
    </source>
</reference>
<feature type="chain" id="PRO_5042296741" evidence="2">
    <location>
        <begin position="20"/>
        <end position="184"/>
    </location>
</feature>
<feature type="region of interest" description="Disordered" evidence="1">
    <location>
        <begin position="145"/>
        <end position="184"/>
    </location>
</feature>
<organism evidence="3 4">
    <name type="scientific">Acer negundo</name>
    <name type="common">Box elder</name>
    <dbReference type="NCBI Taxonomy" id="4023"/>
    <lineage>
        <taxon>Eukaryota</taxon>
        <taxon>Viridiplantae</taxon>
        <taxon>Streptophyta</taxon>
        <taxon>Embryophyta</taxon>
        <taxon>Tracheophyta</taxon>
        <taxon>Spermatophyta</taxon>
        <taxon>Magnoliopsida</taxon>
        <taxon>eudicotyledons</taxon>
        <taxon>Gunneridae</taxon>
        <taxon>Pentapetalae</taxon>
        <taxon>rosids</taxon>
        <taxon>malvids</taxon>
        <taxon>Sapindales</taxon>
        <taxon>Sapindaceae</taxon>
        <taxon>Hippocastanoideae</taxon>
        <taxon>Acereae</taxon>
        <taxon>Acer</taxon>
    </lineage>
</organism>
<reference evidence="3" key="2">
    <citation type="submission" date="2023-02" db="EMBL/GenBank/DDBJ databases">
        <authorList>
            <person name="Swenson N.G."/>
            <person name="Wegrzyn J.L."/>
            <person name="Mcevoy S.L."/>
        </authorList>
    </citation>
    <scope>NUCLEOTIDE SEQUENCE</scope>
    <source>
        <strain evidence="3">91603</strain>
        <tissue evidence="3">Leaf</tissue>
    </source>
</reference>